<keyword evidence="2 7" id="KW-0812">Transmembrane</keyword>
<dbReference type="Gene3D" id="1.20.1560.10">
    <property type="entry name" value="ABC transporter type 1, transmembrane domain"/>
    <property type="match status" value="1"/>
</dbReference>
<dbReference type="SMART" id="SM00382">
    <property type="entry name" value="AAA"/>
    <property type="match status" value="1"/>
</dbReference>
<keyword evidence="4 10" id="KW-0067">ATP-binding</keyword>
<feature type="transmembrane region" description="Helical" evidence="7">
    <location>
        <begin position="48"/>
        <end position="69"/>
    </location>
</feature>
<dbReference type="RefSeq" id="WP_125650707.1">
    <property type="nucleotide sequence ID" value="NZ_JBHTOH010000002.1"/>
</dbReference>
<evidence type="ECO:0000256" key="4">
    <source>
        <dbReference type="ARBA" id="ARBA00022840"/>
    </source>
</evidence>
<feature type="domain" description="ABC transmembrane type-1" evidence="9">
    <location>
        <begin position="13"/>
        <end position="294"/>
    </location>
</feature>
<evidence type="ECO:0000256" key="5">
    <source>
        <dbReference type="ARBA" id="ARBA00022989"/>
    </source>
</evidence>
<evidence type="ECO:0000259" key="9">
    <source>
        <dbReference type="PROSITE" id="PS50929"/>
    </source>
</evidence>
<keyword evidence="11" id="KW-1185">Reference proteome</keyword>
<dbReference type="InterPro" id="IPR027417">
    <property type="entry name" value="P-loop_NTPase"/>
</dbReference>
<evidence type="ECO:0000256" key="3">
    <source>
        <dbReference type="ARBA" id="ARBA00022741"/>
    </source>
</evidence>
<proteinExistence type="predicted"/>
<dbReference type="PROSITE" id="PS50893">
    <property type="entry name" value="ABC_TRANSPORTER_2"/>
    <property type="match status" value="1"/>
</dbReference>
<dbReference type="InterPro" id="IPR003593">
    <property type="entry name" value="AAA+_ATPase"/>
</dbReference>
<reference evidence="11" key="1">
    <citation type="journal article" date="2019" name="Int. J. Syst. Evol. Microbiol.">
        <title>The Global Catalogue of Microorganisms (GCM) 10K type strain sequencing project: providing services to taxonomists for standard genome sequencing and annotation.</title>
        <authorList>
            <consortium name="The Broad Institute Genomics Platform"/>
            <consortium name="The Broad Institute Genome Sequencing Center for Infectious Disease"/>
            <person name="Wu L."/>
            <person name="Ma J."/>
        </authorList>
    </citation>
    <scope>NUCLEOTIDE SEQUENCE [LARGE SCALE GENOMIC DNA]</scope>
    <source>
        <strain evidence="11">CCM 8937</strain>
    </source>
</reference>
<protein>
    <submittedName>
        <fullName evidence="10">ATP-binding cassette domain-containing protein</fullName>
    </submittedName>
</protein>
<dbReference type="CDD" id="cd03228">
    <property type="entry name" value="ABCC_MRP_Like"/>
    <property type="match status" value="1"/>
</dbReference>
<name>A0ABW4BMC0_9LACO</name>
<dbReference type="GO" id="GO:0005524">
    <property type="term" value="F:ATP binding"/>
    <property type="evidence" value="ECO:0007669"/>
    <property type="project" value="UniProtKB-KW"/>
</dbReference>
<evidence type="ECO:0000256" key="2">
    <source>
        <dbReference type="ARBA" id="ARBA00022692"/>
    </source>
</evidence>
<dbReference type="SUPFAM" id="SSF52540">
    <property type="entry name" value="P-loop containing nucleoside triphosphate hydrolases"/>
    <property type="match status" value="1"/>
</dbReference>
<dbReference type="PANTHER" id="PTHR24221">
    <property type="entry name" value="ATP-BINDING CASSETTE SUB-FAMILY B"/>
    <property type="match status" value="1"/>
</dbReference>
<keyword evidence="3" id="KW-0547">Nucleotide-binding</keyword>
<dbReference type="InterPro" id="IPR011527">
    <property type="entry name" value="ABC1_TM_dom"/>
</dbReference>
<gene>
    <name evidence="10" type="ORF">ACFQ4R_00050</name>
</gene>
<feature type="transmembrane region" description="Helical" evidence="7">
    <location>
        <begin position="12"/>
        <end position="36"/>
    </location>
</feature>
<accession>A0ABW4BMC0</accession>
<dbReference type="CDD" id="cd07346">
    <property type="entry name" value="ABC_6TM_exporters"/>
    <property type="match status" value="1"/>
</dbReference>
<evidence type="ECO:0000256" key="7">
    <source>
        <dbReference type="SAM" id="Phobius"/>
    </source>
</evidence>
<comment type="subcellular location">
    <subcellularLocation>
        <location evidence="1">Cell membrane</location>
        <topology evidence="1">Multi-pass membrane protein</topology>
    </subcellularLocation>
</comment>
<evidence type="ECO:0000256" key="6">
    <source>
        <dbReference type="ARBA" id="ARBA00023136"/>
    </source>
</evidence>
<dbReference type="PROSITE" id="PS00211">
    <property type="entry name" value="ABC_TRANSPORTER_1"/>
    <property type="match status" value="1"/>
</dbReference>
<dbReference type="InterPro" id="IPR036640">
    <property type="entry name" value="ABC1_TM_sf"/>
</dbReference>
<dbReference type="PANTHER" id="PTHR24221:SF654">
    <property type="entry name" value="ATP-BINDING CASSETTE SUB-FAMILY B MEMBER 6"/>
    <property type="match status" value="1"/>
</dbReference>
<dbReference type="Proteomes" id="UP001597191">
    <property type="component" value="Unassembled WGS sequence"/>
</dbReference>
<dbReference type="Pfam" id="PF00005">
    <property type="entry name" value="ABC_tran"/>
    <property type="match status" value="1"/>
</dbReference>
<dbReference type="InterPro" id="IPR003439">
    <property type="entry name" value="ABC_transporter-like_ATP-bd"/>
</dbReference>
<sequence length="519" mass="58192">MKQYLLRFKRQQLVIIMLQIALSALQILSAMSLAPIIDALVRRDLAGIIQWCGISLGIWLLTILNDYILTVYETKIIRLMNNALRADFASTINTYSIAAFNQTDSNQYISWLNNDVKTIEENGFKSFYQLLNSVLTAAFAIGALLFYHYSLALVAIFFSIILMYVPKLFNKIMDHAALQLKNANSQFMSQINDLIGGFTVFKNHQQTITFRQRIIQASDKLGQTNVTYTKKIEAVSDGIGTLSIFSQIFTTGWTAFLIFNKLVNVGVVGTAANLSGLLFSNLSKITTNLFTMRSVQTILNIDLVKQATTETVPHSFNKQLKLHDLSFSYENKPVLKQIDYIFNKNGKYALIGKSGVGKSTLLNLISGQLTGYQGEIILDKQIVNDCASEIEYVEQKPYLFNTTLRDNLELGAHVSTTTLSQICHDLQIDTFMTLDTKIIGHGQNLSGGQRQRIALARALVHRKPIIFLDEVTAGLDEQSAQQIESRLLQDPDLTLVMITHHLTDQTRKQLTGVLDLSVD</sequence>
<dbReference type="PROSITE" id="PS50929">
    <property type="entry name" value="ABC_TM1F"/>
    <property type="match status" value="1"/>
</dbReference>
<evidence type="ECO:0000313" key="10">
    <source>
        <dbReference type="EMBL" id="MFD1410027.1"/>
    </source>
</evidence>
<evidence type="ECO:0000256" key="1">
    <source>
        <dbReference type="ARBA" id="ARBA00004651"/>
    </source>
</evidence>
<comment type="caution">
    <text evidence="10">The sequence shown here is derived from an EMBL/GenBank/DDBJ whole genome shotgun (WGS) entry which is preliminary data.</text>
</comment>
<evidence type="ECO:0000313" key="11">
    <source>
        <dbReference type="Proteomes" id="UP001597191"/>
    </source>
</evidence>
<dbReference type="InterPro" id="IPR039421">
    <property type="entry name" value="Type_1_exporter"/>
</dbReference>
<dbReference type="Gene3D" id="3.40.50.300">
    <property type="entry name" value="P-loop containing nucleotide triphosphate hydrolases"/>
    <property type="match status" value="1"/>
</dbReference>
<feature type="transmembrane region" description="Helical" evidence="7">
    <location>
        <begin position="151"/>
        <end position="169"/>
    </location>
</feature>
<organism evidence="10 11">
    <name type="scientific">Lapidilactobacillus gannanensis</name>
    <dbReference type="NCBI Taxonomy" id="2486002"/>
    <lineage>
        <taxon>Bacteria</taxon>
        <taxon>Bacillati</taxon>
        <taxon>Bacillota</taxon>
        <taxon>Bacilli</taxon>
        <taxon>Lactobacillales</taxon>
        <taxon>Lactobacillaceae</taxon>
        <taxon>Lapidilactobacillus</taxon>
    </lineage>
</organism>
<keyword evidence="5 7" id="KW-1133">Transmembrane helix</keyword>
<evidence type="ECO:0000259" key="8">
    <source>
        <dbReference type="PROSITE" id="PS50893"/>
    </source>
</evidence>
<keyword evidence="6 7" id="KW-0472">Membrane</keyword>
<dbReference type="SUPFAM" id="SSF90123">
    <property type="entry name" value="ABC transporter transmembrane region"/>
    <property type="match status" value="1"/>
</dbReference>
<dbReference type="Pfam" id="PF00664">
    <property type="entry name" value="ABC_membrane"/>
    <property type="match status" value="1"/>
</dbReference>
<dbReference type="EMBL" id="JBHTOH010000002">
    <property type="protein sequence ID" value="MFD1410027.1"/>
    <property type="molecule type" value="Genomic_DNA"/>
</dbReference>
<dbReference type="InterPro" id="IPR017871">
    <property type="entry name" value="ABC_transporter-like_CS"/>
</dbReference>
<feature type="domain" description="ABC transporter" evidence="8">
    <location>
        <begin position="320"/>
        <end position="518"/>
    </location>
</feature>